<dbReference type="Proteomes" id="UP000297643">
    <property type="component" value="Unassembled WGS sequence"/>
</dbReference>
<protein>
    <recommendedName>
        <fullName evidence="3">ParB/Sulfiredoxin domain-containing protein</fullName>
    </recommendedName>
</protein>
<evidence type="ECO:0008006" key="3">
    <source>
        <dbReference type="Google" id="ProtNLM"/>
    </source>
</evidence>
<keyword evidence="2" id="KW-1185">Reference proteome</keyword>
<name>A0A4R8WE18_9MICO</name>
<evidence type="ECO:0000313" key="1">
    <source>
        <dbReference type="EMBL" id="TFC07465.1"/>
    </source>
</evidence>
<proteinExistence type="predicted"/>
<comment type="caution">
    <text evidence="1">The sequence shown here is derived from an EMBL/GenBank/DDBJ whole genome shotgun (WGS) entry which is preliminary data.</text>
</comment>
<gene>
    <name evidence="1" type="ORF">E3O32_02880</name>
</gene>
<dbReference type="RefSeq" id="WP_134506786.1">
    <property type="nucleotide sequence ID" value="NZ_SOFM01000007.1"/>
</dbReference>
<sequence>MSRKVKWLDQPDADDFPKAANYLHLLVNDSAVDATVGALEAAPLTHHKAKDILRASGLPLLDAANPHVASYLKLIRDGVRLSPILLVRGNLPAGVPLHIADGYHRVCATYLTNENTDIPVRLADLTL</sequence>
<evidence type="ECO:0000313" key="2">
    <source>
        <dbReference type="Proteomes" id="UP000297643"/>
    </source>
</evidence>
<dbReference type="EMBL" id="SOFM01000007">
    <property type="protein sequence ID" value="TFC07465.1"/>
    <property type="molecule type" value="Genomic_DNA"/>
</dbReference>
<dbReference type="AlphaFoldDB" id="A0A4R8WE18"/>
<accession>A0A4R8WE18</accession>
<reference evidence="1 2" key="1">
    <citation type="submission" date="2019-03" db="EMBL/GenBank/DDBJ databases">
        <title>Genomics of glacier-inhabiting Cryobacterium strains.</title>
        <authorList>
            <person name="Liu Q."/>
            <person name="Xin Y.-H."/>
        </authorList>
    </citation>
    <scope>NUCLEOTIDE SEQUENCE [LARGE SCALE GENOMIC DNA]</scope>
    <source>
        <strain evidence="1 2">RHLT2-21</strain>
    </source>
</reference>
<organism evidence="1 2">
    <name type="scientific">Cryobacterium mannosilyticum</name>
    <dbReference type="NCBI Taxonomy" id="1259190"/>
    <lineage>
        <taxon>Bacteria</taxon>
        <taxon>Bacillati</taxon>
        <taxon>Actinomycetota</taxon>
        <taxon>Actinomycetes</taxon>
        <taxon>Micrococcales</taxon>
        <taxon>Microbacteriaceae</taxon>
        <taxon>Cryobacterium</taxon>
    </lineage>
</organism>